<dbReference type="GO" id="GO:0015267">
    <property type="term" value="F:channel activity"/>
    <property type="evidence" value="ECO:0007669"/>
    <property type="project" value="InterPro"/>
</dbReference>
<dbReference type="Pfam" id="PF00230">
    <property type="entry name" value="MIP"/>
    <property type="match status" value="1"/>
</dbReference>
<evidence type="ECO:0000256" key="5">
    <source>
        <dbReference type="RuleBase" id="RU000477"/>
    </source>
</evidence>
<name>B9T758_RICCO</name>
<dbReference type="OrthoDB" id="3222at2759"/>
<evidence type="ECO:0000313" key="8">
    <source>
        <dbReference type="Proteomes" id="UP000008311"/>
    </source>
</evidence>
<keyword evidence="3 6" id="KW-1133">Transmembrane helix</keyword>
<dbReference type="InterPro" id="IPR023271">
    <property type="entry name" value="Aquaporin-like"/>
</dbReference>
<reference evidence="8" key="1">
    <citation type="journal article" date="2010" name="Nat. Biotechnol.">
        <title>Draft genome sequence of the oilseed species Ricinus communis.</title>
        <authorList>
            <person name="Chan A.P."/>
            <person name="Crabtree J."/>
            <person name="Zhao Q."/>
            <person name="Lorenzi H."/>
            <person name="Orvis J."/>
            <person name="Puiu D."/>
            <person name="Melake-Berhan A."/>
            <person name="Jones K.M."/>
            <person name="Redman J."/>
            <person name="Chen G."/>
            <person name="Cahoon E.B."/>
            <person name="Gedil M."/>
            <person name="Stanke M."/>
            <person name="Haas B.J."/>
            <person name="Wortman J.R."/>
            <person name="Fraser-Liggett C.M."/>
            <person name="Ravel J."/>
            <person name="Rabinowicz P.D."/>
        </authorList>
    </citation>
    <scope>NUCLEOTIDE SEQUENCE [LARGE SCALE GENOMIC DNA]</scope>
    <source>
        <strain evidence="8">cv. Hale</strain>
    </source>
</reference>
<keyword evidence="8" id="KW-1185">Reference proteome</keyword>
<feature type="transmembrane region" description="Helical" evidence="6">
    <location>
        <begin position="116"/>
        <end position="134"/>
    </location>
</feature>
<dbReference type="AlphaFoldDB" id="B9T758"/>
<organism evidence="7 8">
    <name type="scientific">Ricinus communis</name>
    <name type="common">Castor bean</name>
    <dbReference type="NCBI Taxonomy" id="3988"/>
    <lineage>
        <taxon>Eukaryota</taxon>
        <taxon>Viridiplantae</taxon>
        <taxon>Streptophyta</taxon>
        <taxon>Embryophyta</taxon>
        <taxon>Tracheophyta</taxon>
        <taxon>Spermatophyta</taxon>
        <taxon>Magnoliopsida</taxon>
        <taxon>eudicotyledons</taxon>
        <taxon>Gunneridae</taxon>
        <taxon>Pentapetalae</taxon>
        <taxon>rosids</taxon>
        <taxon>fabids</taxon>
        <taxon>Malpighiales</taxon>
        <taxon>Euphorbiaceae</taxon>
        <taxon>Acalyphoideae</taxon>
        <taxon>Acalypheae</taxon>
        <taxon>Ricinus</taxon>
    </lineage>
</organism>
<evidence type="ECO:0000256" key="4">
    <source>
        <dbReference type="ARBA" id="ARBA00023136"/>
    </source>
</evidence>
<evidence type="ECO:0000256" key="3">
    <source>
        <dbReference type="ARBA" id="ARBA00022989"/>
    </source>
</evidence>
<dbReference type="KEGG" id="rcu:8278126"/>
<evidence type="ECO:0000256" key="2">
    <source>
        <dbReference type="ARBA" id="ARBA00022692"/>
    </source>
</evidence>
<dbReference type="PANTHER" id="PTHR47002:SF6">
    <property type="entry name" value="X INTRINSIC PROTEIN"/>
    <property type="match status" value="1"/>
</dbReference>
<dbReference type="SUPFAM" id="SSF81338">
    <property type="entry name" value="Aquaporin-like"/>
    <property type="match status" value="1"/>
</dbReference>
<feature type="transmembrane region" description="Helical" evidence="6">
    <location>
        <begin position="193"/>
        <end position="212"/>
    </location>
</feature>
<keyword evidence="5" id="KW-0813">Transport</keyword>
<feature type="transmembrane region" description="Helical" evidence="6">
    <location>
        <begin position="45"/>
        <end position="63"/>
    </location>
</feature>
<feature type="transmembrane region" description="Helical" evidence="6">
    <location>
        <begin position="248"/>
        <end position="268"/>
    </location>
</feature>
<dbReference type="InterPro" id="IPR000425">
    <property type="entry name" value="MIP"/>
</dbReference>
<dbReference type="EMBL" id="EQ974707">
    <property type="protein sequence ID" value="EEF28305.1"/>
    <property type="molecule type" value="Genomic_DNA"/>
</dbReference>
<keyword evidence="2 5" id="KW-0812">Transmembrane</keyword>
<dbReference type="PRINTS" id="PR00783">
    <property type="entry name" value="MINTRINSICP"/>
</dbReference>
<evidence type="ECO:0000256" key="6">
    <source>
        <dbReference type="SAM" id="Phobius"/>
    </source>
</evidence>
<protein>
    <submittedName>
        <fullName evidence="7">Aquaporin transporter, putative</fullName>
    </submittedName>
</protein>
<feature type="transmembrane region" description="Helical" evidence="6">
    <location>
        <begin position="162"/>
        <end position="181"/>
    </location>
</feature>
<accession>B9T758</accession>
<sequence length="303" mass="32554">MALGAENQACSNLKGRQSPNSSFCTRIGVHELYSLEMWRAAVTELVASATFLFTLSTTIIACLESHETSPKLVIPVVVFLIAFFWLLTTVPLSGGFFSPTFAFMAALSGVISFVRALFYCLGQCFGAIIGYMILKSVMDPTIAHKYALGGCMVNGGGEGVSAGTALMVEFSCTFLVLYVAMTIILDKKKCQELGLTMVCVIISGAYAVSVFVSTTVTGRIGYGGVGLNPARCLAPALLLGGSLWDGHWVFWVGPICSCSVYYVFSLLLPKQGFVRADEQQHLIQLVRSSCLGSESPDYFEGKV</sequence>
<comment type="subcellular location">
    <subcellularLocation>
        <location evidence="1">Membrane</location>
        <topology evidence="1">Multi-pass membrane protein</topology>
    </subcellularLocation>
</comment>
<gene>
    <name evidence="7" type="ORF">RCOM_0345360</name>
</gene>
<dbReference type="eggNOG" id="KOG0223">
    <property type="taxonomic scope" value="Eukaryota"/>
</dbReference>
<feature type="transmembrane region" description="Helical" evidence="6">
    <location>
        <begin position="72"/>
        <end position="88"/>
    </location>
</feature>
<comment type="similarity">
    <text evidence="5">Belongs to the MIP/aquaporin (TC 1.A.8) family.</text>
</comment>
<dbReference type="STRING" id="3988.B9T758"/>
<dbReference type="InParanoid" id="B9T758"/>
<evidence type="ECO:0000256" key="1">
    <source>
        <dbReference type="ARBA" id="ARBA00004141"/>
    </source>
</evidence>
<dbReference type="PANTHER" id="PTHR47002">
    <property type="entry name" value="AQUAPORIN-LIKE"/>
    <property type="match status" value="1"/>
</dbReference>
<proteinExistence type="inferred from homology"/>
<evidence type="ECO:0000313" key="7">
    <source>
        <dbReference type="EMBL" id="EEF28305.1"/>
    </source>
</evidence>
<dbReference type="Proteomes" id="UP000008311">
    <property type="component" value="Unassembled WGS sequence"/>
</dbReference>
<dbReference type="GO" id="GO:0016020">
    <property type="term" value="C:membrane"/>
    <property type="evidence" value="ECO:0007669"/>
    <property type="project" value="UniProtKB-SubCell"/>
</dbReference>
<dbReference type="Gene3D" id="1.20.1080.10">
    <property type="entry name" value="Glycerol uptake facilitator protein"/>
    <property type="match status" value="1"/>
</dbReference>
<keyword evidence="4 6" id="KW-0472">Membrane</keyword>